<feature type="region of interest" description="Disordered" evidence="5">
    <location>
        <begin position="184"/>
        <end position="204"/>
    </location>
</feature>
<feature type="compositionally biased region" description="Low complexity" evidence="5">
    <location>
        <begin position="186"/>
        <end position="204"/>
    </location>
</feature>
<feature type="domain" description="NAC" evidence="6">
    <location>
        <begin position="9"/>
        <end position="154"/>
    </location>
</feature>
<protein>
    <recommendedName>
        <fullName evidence="6">NAC domain-containing protein</fullName>
    </recommendedName>
</protein>
<proteinExistence type="predicted"/>
<keyword evidence="2" id="KW-0238">DNA-binding</keyword>
<comment type="caution">
    <text evidence="7">The sequence shown here is derived from an EMBL/GenBank/DDBJ whole genome shotgun (WGS) entry which is preliminary data.</text>
</comment>
<organism evidence="7 8">
    <name type="scientific">Ficus carica</name>
    <name type="common">Common fig</name>
    <dbReference type="NCBI Taxonomy" id="3494"/>
    <lineage>
        <taxon>Eukaryota</taxon>
        <taxon>Viridiplantae</taxon>
        <taxon>Streptophyta</taxon>
        <taxon>Embryophyta</taxon>
        <taxon>Tracheophyta</taxon>
        <taxon>Spermatophyta</taxon>
        <taxon>Magnoliopsida</taxon>
        <taxon>eudicotyledons</taxon>
        <taxon>Gunneridae</taxon>
        <taxon>Pentapetalae</taxon>
        <taxon>rosids</taxon>
        <taxon>fabids</taxon>
        <taxon>Rosales</taxon>
        <taxon>Moraceae</taxon>
        <taxon>Ficeae</taxon>
        <taxon>Ficus</taxon>
    </lineage>
</organism>
<dbReference type="PANTHER" id="PTHR31719:SF94">
    <property type="entry name" value="PROTEIN ATAF2"/>
    <property type="match status" value="1"/>
</dbReference>
<evidence type="ECO:0000313" key="7">
    <source>
        <dbReference type="EMBL" id="GMN54201.1"/>
    </source>
</evidence>
<dbReference type="Gene3D" id="2.170.150.80">
    <property type="entry name" value="NAC domain"/>
    <property type="match status" value="1"/>
</dbReference>
<evidence type="ECO:0000313" key="8">
    <source>
        <dbReference type="Proteomes" id="UP001187192"/>
    </source>
</evidence>
<dbReference type="EMBL" id="BTGU01000050">
    <property type="protein sequence ID" value="GMN54201.1"/>
    <property type="molecule type" value="Genomic_DNA"/>
</dbReference>
<dbReference type="PROSITE" id="PS51005">
    <property type="entry name" value="NAC"/>
    <property type="match status" value="1"/>
</dbReference>
<keyword evidence="1" id="KW-0805">Transcription regulation</keyword>
<sequence length="232" mass="26988">MEISSENPLPVGFRFQPTEQELVLYYLNSKAMNLDFEDPTNRFQELDLYNFTPPQLREKYGVQKEREMYFFVKKVLKFSTGKRLQRRTADNGHWRASTKESNIEFNGRVVGHRRNLVYHKGKGRGGKTNWLMCEYRLPDDIQLGDWLLCKVYLNEKEQLKTQVKLVSDPPPVPIPHFSGDIVEEASTSSMPPESSSSLSSRTSKQSTAMIESDSYIHRPDSKKIVIYYMTMM</sequence>
<keyword evidence="3" id="KW-0804">Transcription</keyword>
<reference evidence="7" key="1">
    <citation type="submission" date="2023-07" db="EMBL/GenBank/DDBJ databases">
        <title>draft genome sequence of fig (Ficus carica).</title>
        <authorList>
            <person name="Takahashi T."/>
            <person name="Nishimura K."/>
        </authorList>
    </citation>
    <scope>NUCLEOTIDE SEQUENCE</scope>
</reference>
<keyword evidence="8" id="KW-1185">Reference proteome</keyword>
<dbReference type="PANTHER" id="PTHR31719">
    <property type="entry name" value="NAC TRANSCRIPTION FACTOR 56"/>
    <property type="match status" value="1"/>
</dbReference>
<dbReference type="InterPro" id="IPR003441">
    <property type="entry name" value="NAC-dom"/>
</dbReference>
<evidence type="ECO:0000259" key="6">
    <source>
        <dbReference type="PROSITE" id="PS51005"/>
    </source>
</evidence>
<dbReference type="SUPFAM" id="SSF101941">
    <property type="entry name" value="NAC domain"/>
    <property type="match status" value="1"/>
</dbReference>
<dbReference type="InterPro" id="IPR036093">
    <property type="entry name" value="NAC_dom_sf"/>
</dbReference>
<evidence type="ECO:0000256" key="2">
    <source>
        <dbReference type="ARBA" id="ARBA00023125"/>
    </source>
</evidence>
<evidence type="ECO:0000256" key="5">
    <source>
        <dbReference type="SAM" id="MobiDB-lite"/>
    </source>
</evidence>
<accession>A0AA88AZZ7</accession>
<dbReference type="AlphaFoldDB" id="A0AA88AZZ7"/>
<dbReference type="Pfam" id="PF02365">
    <property type="entry name" value="NAM"/>
    <property type="match status" value="1"/>
</dbReference>
<evidence type="ECO:0000256" key="3">
    <source>
        <dbReference type="ARBA" id="ARBA00023163"/>
    </source>
</evidence>
<gene>
    <name evidence="7" type="ORF">TIFTF001_023337</name>
</gene>
<dbReference type="Proteomes" id="UP001187192">
    <property type="component" value="Unassembled WGS sequence"/>
</dbReference>
<keyword evidence="4" id="KW-0539">Nucleus</keyword>
<evidence type="ECO:0000256" key="1">
    <source>
        <dbReference type="ARBA" id="ARBA00023015"/>
    </source>
</evidence>
<name>A0AA88AZZ7_FICCA</name>
<dbReference type="GO" id="GO:0006355">
    <property type="term" value="P:regulation of DNA-templated transcription"/>
    <property type="evidence" value="ECO:0007669"/>
    <property type="project" value="InterPro"/>
</dbReference>
<dbReference type="GO" id="GO:0003677">
    <property type="term" value="F:DNA binding"/>
    <property type="evidence" value="ECO:0007669"/>
    <property type="project" value="UniProtKB-KW"/>
</dbReference>
<evidence type="ECO:0000256" key="4">
    <source>
        <dbReference type="ARBA" id="ARBA00023242"/>
    </source>
</evidence>